<proteinExistence type="predicted"/>
<accession>A0A1A3N758</accession>
<evidence type="ECO:0000256" key="1">
    <source>
        <dbReference type="SAM" id="Phobius"/>
    </source>
</evidence>
<dbReference type="Pfam" id="PF06724">
    <property type="entry name" value="DUF1206"/>
    <property type="match status" value="3"/>
</dbReference>
<evidence type="ECO:0000313" key="4">
    <source>
        <dbReference type="Proteomes" id="UP000093629"/>
    </source>
</evidence>
<feature type="transmembrane region" description="Helical" evidence="1">
    <location>
        <begin position="235"/>
        <end position="257"/>
    </location>
</feature>
<reference evidence="3 4" key="1">
    <citation type="submission" date="2016-06" db="EMBL/GenBank/DDBJ databases">
        <authorList>
            <person name="Kjaerup R.B."/>
            <person name="Dalgaard T.S."/>
            <person name="Juul-Madsen H.R."/>
        </authorList>
    </citation>
    <scope>NUCLEOTIDE SEQUENCE [LARGE SCALE GENOMIC DNA]</scope>
    <source>
        <strain evidence="3 4">1245139.5</strain>
    </source>
</reference>
<dbReference type="RefSeq" id="WP_065158275.1">
    <property type="nucleotide sequence ID" value="NZ_LZLQ01000058.1"/>
</dbReference>
<keyword evidence="1" id="KW-1133">Transmembrane helix</keyword>
<keyword evidence="4" id="KW-1185">Reference proteome</keyword>
<feature type="transmembrane region" description="Helical" evidence="1">
    <location>
        <begin position="154"/>
        <end position="172"/>
    </location>
</feature>
<organism evidence="3 4">
    <name type="scientific">Mycobacterium asiaticum</name>
    <dbReference type="NCBI Taxonomy" id="1790"/>
    <lineage>
        <taxon>Bacteria</taxon>
        <taxon>Bacillati</taxon>
        <taxon>Actinomycetota</taxon>
        <taxon>Actinomycetes</taxon>
        <taxon>Mycobacteriales</taxon>
        <taxon>Mycobacteriaceae</taxon>
        <taxon>Mycobacterium</taxon>
    </lineage>
</organism>
<feature type="transmembrane region" description="Helical" evidence="1">
    <location>
        <begin position="192"/>
        <end position="215"/>
    </location>
</feature>
<name>A0A1A3N758_MYCAS</name>
<feature type="domain" description="DUF1206" evidence="2">
    <location>
        <begin position="22"/>
        <end position="86"/>
    </location>
</feature>
<dbReference type="Proteomes" id="UP000093629">
    <property type="component" value="Unassembled WGS sequence"/>
</dbReference>
<evidence type="ECO:0000313" key="3">
    <source>
        <dbReference type="EMBL" id="OBK16889.1"/>
    </source>
</evidence>
<feature type="domain" description="DUF1206" evidence="2">
    <location>
        <begin position="115"/>
        <end position="175"/>
    </location>
</feature>
<evidence type="ECO:0000259" key="2">
    <source>
        <dbReference type="Pfam" id="PF06724"/>
    </source>
</evidence>
<gene>
    <name evidence="3" type="ORF">A5636_24020</name>
</gene>
<dbReference type="InterPro" id="IPR009597">
    <property type="entry name" value="DUF1206"/>
</dbReference>
<feature type="transmembrane region" description="Helical" evidence="1">
    <location>
        <begin position="21"/>
        <end position="46"/>
    </location>
</feature>
<sequence length="267" mass="27375">MRLQLLHDATRHDGLRFAARTGFIVSGVIHLLIAYLIARIACGSSANADPSGALATVASSGGGEAALWGLALALVPLTLWRLVEALIGLHPAEGFDADPQDTSAGNRLKALGLMAVYCGVGLTAVRFALGDRQPSGQQTAGLSARLMQSGPGRVALILGGVAIVVVGGYHAYKGASKKFLSDLTDRPKAVTVLGGCGYVVEGLVLAIAGVLLVTASIEVDPAKAAGLDAAVKTLAATRIGMVLLVFASFGFAAYGLYSLALTRYSRM</sequence>
<keyword evidence="1" id="KW-0472">Membrane</keyword>
<keyword evidence="1" id="KW-0812">Transmembrane</keyword>
<comment type="caution">
    <text evidence="3">The sequence shown here is derived from an EMBL/GenBank/DDBJ whole genome shotgun (WGS) entry which is preliminary data.</text>
</comment>
<dbReference type="AlphaFoldDB" id="A0A1A3N758"/>
<feature type="transmembrane region" description="Helical" evidence="1">
    <location>
        <begin position="110"/>
        <end position="129"/>
    </location>
</feature>
<dbReference type="EMBL" id="LZLQ01000058">
    <property type="protein sequence ID" value="OBK16889.1"/>
    <property type="molecule type" value="Genomic_DNA"/>
</dbReference>
<protein>
    <recommendedName>
        <fullName evidence="2">DUF1206 domain-containing protein</fullName>
    </recommendedName>
</protein>
<feature type="domain" description="DUF1206" evidence="2">
    <location>
        <begin position="197"/>
        <end position="264"/>
    </location>
</feature>
<dbReference type="OrthoDB" id="4552598at2"/>